<keyword evidence="6 8" id="KW-0472">Membrane</keyword>
<evidence type="ECO:0000256" key="8">
    <source>
        <dbReference type="SAM" id="Phobius"/>
    </source>
</evidence>
<name>A0A4U0X3E7_9PEZI</name>
<feature type="compositionally biased region" description="Basic and acidic residues" evidence="7">
    <location>
        <begin position="278"/>
        <end position="289"/>
    </location>
</feature>
<dbReference type="InterPro" id="IPR032880">
    <property type="entry name" value="CSC1/OSCA1-like_N"/>
</dbReference>
<gene>
    <name evidence="12" type="ORF">B0A55_07415</name>
</gene>
<dbReference type="AlphaFoldDB" id="A0A4U0X3E7"/>
<evidence type="ECO:0000256" key="2">
    <source>
        <dbReference type="ARBA" id="ARBA00007779"/>
    </source>
</evidence>
<feature type="domain" description="CSC1/OSCA1-like N-terminal transmembrane" evidence="10">
    <location>
        <begin position="36"/>
        <end position="185"/>
    </location>
</feature>
<feature type="region of interest" description="Disordered" evidence="7">
    <location>
        <begin position="457"/>
        <end position="580"/>
    </location>
</feature>
<feature type="domain" description="CSC1/OSCA1-like cytosolic" evidence="11">
    <location>
        <begin position="209"/>
        <end position="317"/>
    </location>
</feature>
<dbReference type="Pfam" id="PF13967">
    <property type="entry name" value="RSN1_TM"/>
    <property type="match status" value="1"/>
</dbReference>
<dbReference type="EMBL" id="NAJQ01000400">
    <property type="protein sequence ID" value="TKA70341.1"/>
    <property type="molecule type" value="Genomic_DNA"/>
</dbReference>
<feature type="transmembrane region" description="Helical" evidence="8">
    <location>
        <begin position="760"/>
        <end position="785"/>
    </location>
</feature>
<feature type="transmembrane region" description="Helical" evidence="8">
    <location>
        <begin position="850"/>
        <end position="878"/>
    </location>
</feature>
<evidence type="ECO:0000313" key="12">
    <source>
        <dbReference type="EMBL" id="TKA70341.1"/>
    </source>
</evidence>
<feature type="transmembrane region" description="Helical" evidence="8">
    <location>
        <begin position="898"/>
        <end position="927"/>
    </location>
</feature>
<keyword evidence="5 8" id="KW-1133">Transmembrane helix</keyword>
<dbReference type="Proteomes" id="UP000309340">
    <property type="component" value="Unassembled WGS sequence"/>
</dbReference>
<feature type="transmembrane region" description="Helical" evidence="8">
    <location>
        <begin position="948"/>
        <end position="967"/>
    </location>
</feature>
<evidence type="ECO:0000256" key="7">
    <source>
        <dbReference type="SAM" id="MobiDB-lite"/>
    </source>
</evidence>
<keyword evidence="13" id="KW-1185">Reference proteome</keyword>
<accession>A0A4U0X3E7</accession>
<feature type="non-terminal residue" evidence="12">
    <location>
        <position position="995"/>
    </location>
</feature>
<keyword evidence="3" id="KW-0813">Transport</keyword>
<reference evidence="12 13" key="1">
    <citation type="submission" date="2017-03" db="EMBL/GenBank/DDBJ databases">
        <title>Genomes of endolithic fungi from Antarctica.</title>
        <authorList>
            <person name="Coleine C."/>
            <person name="Masonjones S."/>
            <person name="Stajich J.E."/>
        </authorList>
    </citation>
    <scope>NUCLEOTIDE SEQUENCE [LARGE SCALE GENOMIC DNA]</scope>
    <source>
        <strain evidence="12 13">CCFEE 5184</strain>
    </source>
</reference>
<feature type="domain" description="CSC1/OSCA1-like cytosolic" evidence="11">
    <location>
        <begin position="639"/>
        <end position="746"/>
    </location>
</feature>
<sequence>MSSPAQPQCTGGSFLDSINCGSGTALNNSGTTVNALLAAIAGSVVAFAVQFLLFTLIRQRLTRIYRPRSYLVPERERVPAPPSGLIAWLAPLYTTSDQAFVQKCGLDAYFFLRYLRMLLKFFLPVALIVLPIMLPLNRYSGGLQKGLDKLSISNVAPQHVGHRLWAHLIMAIGVIIWFCYVVYKELRGYIRVRQAFLTSPQHRLRASATTVLVTGIPRKWLTLEALSGLYDVFPGGIKNIWINRNFDELSTKVQLRANMAKSLEGAELDLIGKCRTAHEKKTKEKAKKEGQHKKSKEQLKQDRAAEDAAAEQMAQEQGLSAGDQHNTPHGLQDILQQAEQQEERAHEKDVEKHHKAANPLGIVGEGLDRVGLGAVNQGLGAVGHGFGAIGKGVGMLGQRVVGDVDDRFRNVGKEFDQAAYTGTGFVTDDKLYRQSILSQSDGAPTPPPKTPALEREARMQANSENARKALPDAEGGDGAADTPVRKPPPHPLSLPAARPGQQPQGSPESEMTAIGNPEIRTTRPSVESKPRSQMQIEEPSSLQPRELSWKLWKNNDRSLGMPSPQPHTAEEDEFPLTATTVRTNPDKKAKAEKDVSASKLVQELAFWKNRRNTTEAEVKEEYPAAIDKNWDEDQDEEPRWRHYIEPKERDTIRLPVIDQAWFPSLPFVGQQVDKIYWLRRELARLNVEIEADQNNVEKFPYMNSAFIQFNHQVAAHMACQSLSHHLPQAMAPRWLEISPDDVLWDNLSIKWWERLLRTNIVLVICAALIILYAIPVTLTSLLAHLNSLATKYAWLSWVARIPTTGRALIEGLLPPLLLNLILLLVPDIFRALIGLQGVPTGNAKELGVQTWYFTFLFIQIFFVGTLASGLTVFFSQLATQPGEVFKSLSESLPRASNYFFQYLLVQALSNSSGALLQFGSLFVWFFFSRIMDSTPRQKWRRQIGLNNLQWGSFFPPFTNFAVIGIVYSVIAPFILVFMLIIFGLFWIVYRYNVLY</sequence>
<dbReference type="InterPro" id="IPR027815">
    <property type="entry name" value="CSC1/OSCA1-like_cyt"/>
</dbReference>
<feature type="compositionally biased region" description="Polar residues" evidence="7">
    <location>
        <begin position="531"/>
        <end position="543"/>
    </location>
</feature>
<dbReference type="Pfam" id="PF02714">
    <property type="entry name" value="RSN1_7TM"/>
    <property type="match status" value="1"/>
</dbReference>
<evidence type="ECO:0008006" key="14">
    <source>
        <dbReference type="Google" id="ProtNLM"/>
    </source>
</evidence>
<comment type="caution">
    <text evidence="12">The sequence shown here is derived from an EMBL/GenBank/DDBJ whole genome shotgun (WGS) entry which is preliminary data.</text>
</comment>
<dbReference type="OrthoDB" id="1076608at2759"/>
<comment type="similarity">
    <text evidence="2">Belongs to the CSC1 (TC 1.A.17) family.</text>
</comment>
<feature type="transmembrane region" description="Helical" evidence="8">
    <location>
        <begin position="816"/>
        <end position="838"/>
    </location>
</feature>
<keyword evidence="4 8" id="KW-0812">Transmembrane</keyword>
<evidence type="ECO:0000256" key="6">
    <source>
        <dbReference type="ARBA" id="ARBA00023136"/>
    </source>
</evidence>
<evidence type="ECO:0000259" key="11">
    <source>
        <dbReference type="Pfam" id="PF14703"/>
    </source>
</evidence>
<evidence type="ECO:0000256" key="3">
    <source>
        <dbReference type="ARBA" id="ARBA00022448"/>
    </source>
</evidence>
<feature type="transmembrane region" description="Helical" evidence="8">
    <location>
        <begin position="164"/>
        <end position="183"/>
    </location>
</feature>
<feature type="region of interest" description="Disordered" evidence="7">
    <location>
        <begin position="278"/>
        <end position="329"/>
    </location>
</feature>
<dbReference type="GO" id="GO:0005227">
    <property type="term" value="F:calcium-activated cation channel activity"/>
    <property type="evidence" value="ECO:0007669"/>
    <property type="project" value="InterPro"/>
</dbReference>
<dbReference type="GO" id="GO:0005886">
    <property type="term" value="C:plasma membrane"/>
    <property type="evidence" value="ECO:0007669"/>
    <property type="project" value="TreeGrafter"/>
</dbReference>
<evidence type="ECO:0000256" key="1">
    <source>
        <dbReference type="ARBA" id="ARBA00004141"/>
    </source>
</evidence>
<dbReference type="InterPro" id="IPR003864">
    <property type="entry name" value="CSC1/OSCA1-like_7TM"/>
</dbReference>
<dbReference type="Pfam" id="PF14703">
    <property type="entry name" value="PHM7_cyt"/>
    <property type="match status" value="2"/>
</dbReference>
<feature type="transmembrane region" description="Helical" evidence="8">
    <location>
        <begin position="35"/>
        <end position="57"/>
    </location>
</feature>
<dbReference type="InterPro" id="IPR045122">
    <property type="entry name" value="Csc1-like"/>
</dbReference>
<evidence type="ECO:0000256" key="5">
    <source>
        <dbReference type="ARBA" id="ARBA00022989"/>
    </source>
</evidence>
<comment type="subcellular location">
    <subcellularLocation>
        <location evidence="1">Membrane</location>
        <topology evidence="1">Multi-pass membrane protein</topology>
    </subcellularLocation>
</comment>
<proteinExistence type="inferred from homology"/>
<evidence type="ECO:0000259" key="10">
    <source>
        <dbReference type="Pfam" id="PF13967"/>
    </source>
</evidence>
<dbReference type="PANTHER" id="PTHR13018:SF20">
    <property type="entry name" value="SPORULATION-SPECIFIC PROTEIN 75"/>
    <property type="match status" value="1"/>
</dbReference>
<organism evidence="12 13">
    <name type="scientific">Friedmanniomyces simplex</name>
    <dbReference type="NCBI Taxonomy" id="329884"/>
    <lineage>
        <taxon>Eukaryota</taxon>
        <taxon>Fungi</taxon>
        <taxon>Dikarya</taxon>
        <taxon>Ascomycota</taxon>
        <taxon>Pezizomycotina</taxon>
        <taxon>Dothideomycetes</taxon>
        <taxon>Dothideomycetidae</taxon>
        <taxon>Mycosphaerellales</taxon>
        <taxon>Teratosphaeriaceae</taxon>
        <taxon>Friedmanniomyces</taxon>
    </lineage>
</organism>
<feature type="compositionally biased region" description="Basic and acidic residues" evidence="7">
    <location>
        <begin position="296"/>
        <end position="306"/>
    </location>
</feature>
<feature type="transmembrane region" description="Helical" evidence="8">
    <location>
        <begin position="118"/>
        <end position="136"/>
    </location>
</feature>
<evidence type="ECO:0000256" key="4">
    <source>
        <dbReference type="ARBA" id="ARBA00022692"/>
    </source>
</evidence>
<feature type="transmembrane region" description="Helical" evidence="8">
    <location>
        <begin position="973"/>
        <end position="991"/>
    </location>
</feature>
<evidence type="ECO:0000313" key="13">
    <source>
        <dbReference type="Proteomes" id="UP000309340"/>
    </source>
</evidence>
<evidence type="ECO:0000259" key="9">
    <source>
        <dbReference type="Pfam" id="PF02714"/>
    </source>
</evidence>
<feature type="domain" description="CSC1/OSCA1-like 7TM region" evidence="9">
    <location>
        <begin position="759"/>
        <end position="995"/>
    </location>
</feature>
<protein>
    <recommendedName>
        <fullName evidence="14">CSC1/OSCA1-like 7TM region domain-containing protein</fullName>
    </recommendedName>
</protein>
<dbReference type="PANTHER" id="PTHR13018">
    <property type="entry name" value="PROBABLE MEMBRANE PROTEIN DUF221-RELATED"/>
    <property type="match status" value="1"/>
</dbReference>